<feature type="region of interest" description="Disordered" evidence="1">
    <location>
        <begin position="256"/>
        <end position="301"/>
    </location>
</feature>
<evidence type="ECO:0000256" key="1">
    <source>
        <dbReference type="SAM" id="MobiDB-lite"/>
    </source>
</evidence>
<evidence type="ECO:0000313" key="3">
    <source>
        <dbReference type="Proteomes" id="UP001141327"/>
    </source>
</evidence>
<keyword evidence="3" id="KW-1185">Reference proteome</keyword>
<protein>
    <submittedName>
        <fullName evidence="2">Uncharacterized protein</fullName>
    </submittedName>
</protein>
<dbReference type="EMBL" id="JAPMOS010000015">
    <property type="protein sequence ID" value="KAJ4460090.1"/>
    <property type="molecule type" value="Genomic_DNA"/>
</dbReference>
<name>A0ABQ8ULM6_9EUKA</name>
<sequence length="301" mass="32860">MAIIPCAVYSRGTPIGDCVEGHLNILSSKENDVTLEPSTVLSGIVLGSIDRLMATEYDPLIPTTRPRNFRDFITRPAPFVSNIPNFTKVNFTEGLQAILRSYQIGFRTQQKGLQQVSRAWNQAHQFIAHKEDYEPRVVVLVEEELIGGIQPVKIVQLPPPPPLAFTYPSSDLVVPIPPPPMASPVLPLFLKLTSTRAQCICQPLRNVCGCCFGERCPLALVRTMDVEEADPVNYYRGWSPQERDWVFRFFGWQQGPFTPPPSAPPSPSTAAALAAGPPPPLPISSPSPDDAPTAGSDPPAA</sequence>
<comment type="caution">
    <text evidence="2">The sequence shown here is derived from an EMBL/GenBank/DDBJ whole genome shotgun (WGS) entry which is preliminary data.</text>
</comment>
<feature type="compositionally biased region" description="Pro residues" evidence="1">
    <location>
        <begin position="276"/>
        <end position="285"/>
    </location>
</feature>
<feature type="compositionally biased region" description="Low complexity" evidence="1">
    <location>
        <begin position="286"/>
        <end position="301"/>
    </location>
</feature>
<dbReference type="Proteomes" id="UP001141327">
    <property type="component" value="Unassembled WGS sequence"/>
</dbReference>
<proteinExistence type="predicted"/>
<evidence type="ECO:0000313" key="2">
    <source>
        <dbReference type="EMBL" id="KAJ4460090.1"/>
    </source>
</evidence>
<accession>A0ABQ8ULM6</accession>
<feature type="compositionally biased region" description="Pro residues" evidence="1">
    <location>
        <begin position="257"/>
        <end position="267"/>
    </location>
</feature>
<gene>
    <name evidence="2" type="ORF">PAPYR_3816</name>
</gene>
<organism evidence="2 3">
    <name type="scientific">Paratrimastix pyriformis</name>
    <dbReference type="NCBI Taxonomy" id="342808"/>
    <lineage>
        <taxon>Eukaryota</taxon>
        <taxon>Metamonada</taxon>
        <taxon>Preaxostyla</taxon>
        <taxon>Paratrimastigidae</taxon>
        <taxon>Paratrimastix</taxon>
    </lineage>
</organism>
<reference evidence="2" key="1">
    <citation type="journal article" date="2022" name="bioRxiv">
        <title>Genomics of Preaxostyla Flagellates Illuminates Evolutionary Transitions and the Path Towards Mitochondrial Loss.</title>
        <authorList>
            <person name="Novak L.V.F."/>
            <person name="Treitli S.C."/>
            <person name="Pyrih J."/>
            <person name="Halakuc P."/>
            <person name="Pipaliya S.V."/>
            <person name="Vacek V."/>
            <person name="Brzon O."/>
            <person name="Soukal P."/>
            <person name="Eme L."/>
            <person name="Dacks J.B."/>
            <person name="Karnkowska A."/>
            <person name="Elias M."/>
            <person name="Hampl V."/>
        </authorList>
    </citation>
    <scope>NUCLEOTIDE SEQUENCE</scope>
    <source>
        <strain evidence="2">RCP-MX</strain>
    </source>
</reference>